<evidence type="ECO:0000256" key="3">
    <source>
        <dbReference type="ARBA" id="ARBA00022723"/>
    </source>
</evidence>
<dbReference type="GO" id="GO:0103026">
    <property type="term" value="F:fructose-1-phosphatase activity"/>
    <property type="evidence" value="ECO:0007669"/>
    <property type="project" value="RHEA"/>
</dbReference>
<evidence type="ECO:0000256" key="2">
    <source>
        <dbReference type="ARBA" id="ARBA00009519"/>
    </source>
</evidence>
<comment type="similarity">
    <text evidence="2 7">Belongs to the damage-control phosphatase family. Sugar phosphate phosphatase III subfamily.</text>
</comment>
<dbReference type="FunFam" id="1.20.930.60:FF:000002">
    <property type="entry name" value="Protein-glutamate O-methyltransferase C1393.13"/>
    <property type="match status" value="1"/>
</dbReference>
<dbReference type="PANTHER" id="PTHR12260">
    <property type="entry name" value="DAMAGE-CONTROL PHOSPHATASE ARMT1"/>
    <property type="match status" value="1"/>
</dbReference>
<evidence type="ECO:0000259" key="8">
    <source>
        <dbReference type="Pfam" id="PF01937"/>
    </source>
</evidence>
<dbReference type="EMBL" id="CP014501">
    <property type="protein sequence ID" value="ANB12557.1"/>
    <property type="molecule type" value="Genomic_DNA"/>
</dbReference>
<keyword evidence="4 7" id="KW-0378">Hydrolase</keyword>
<dbReference type="GO" id="GO:0097023">
    <property type="term" value="F:fructose 6-phosphate aldolase activity"/>
    <property type="evidence" value="ECO:0007669"/>
    <property type="project" value="RHEA"/>
</dbReference>
<dbReference type="Gene3D" id="1.20.930.60">
    <property type="match status" value="1"/>
</dbReference>
<keyword evidence="3 7" id="KW-0479">Metal-binding</keyword>
<dbReference type="GO" id="GO:0046872">
    <property type="term" value="F:metal ion binding"/>
    <property type="evidence" value="ECO:0007669"/>
    <property type="project" value="UniProtKB-UniRule"/>
</dbReference>
<evidence type="ECO:0000256" key="7">
    <source>
        <dbReference type="RuleBase" id="RU367030"/>
    </source>
</evidence>
<dbReference type="GO" id="GO:0006974">
    <property type="term" value="P:DNA damage response"/>
    <property type="evidence" value="ECO:0007669"/>
    <property type="project" value="TreeGrafter"/>
</dbReference>
<dbReference type="Gene3D" id="3.40.50.10880">
    <property type="entry name" value="Uncharacterised protein PF01937, DUF89, domain 3"/>
    <property type="match status" value="1"/>
</dbReference>
<dbReference type="Proteomes" id="UP000189580">
    <property type="component" value="Chromosome a"/>
</dbReference>
<comment type="domain">
    <text evidence="7">Subfamily III proteins have a conserved RTxK motif about 40-50 residues from the C-terminus; the threonine may be replaced by serine or cysteine.</text>
</comment>
<dbReference type="GO" id="GO:0005634">
    <property type="term" value="C:nucleus"/>
    <property type="evidence" value="ECO:0007669"/>
    <property type="project" value="TreeGrafter"/>
</dbReference>
<dbReference type="OrthoDB" id="541375at2759"/>
<evidence type="ECO:0000313" key="9">
    <source>
        <dbReference type="EMBL" id="ANB12557.1"/>
    </source>
</evidence>
<evidence type="ECO:0000256" key="4">
    <source>
        <dbReference type="ARBA" id="ARBA00022801"/>
    </source>
</evidence>
<dbReference type="InterPro" id="IPR039763">
    <property type="entry name" value="ARMT1"/>
</dbReference>
<dbReference type="InterPro" id="IPR002791">
    <property type="entry name" value="ARMT1-like_metal-bd"/>
</dbReference>
<evidence type="ECO:0000256" key="6">
    <source>
        <dbReference type="ARBA" id="ARBA00048809"/>
    </source>
</evidence>
<keyword evidence="10" id="KW-1185">Reference proteome</keyword>
<protein>
    <recommendedName>
        <fullName evidence="7">Sugar phosphate phosphatase</fullName>
        <ecNumber evidence="7">3.1.3.-</ecNumber>
    </recommendedName>
</protein>
<comment type="cofactor">
    <cofactor evidence="7">
        <name>Mn(2+)</name>
        <dbReference type="ChEBI" id="CHEBI:29035"/>
    </cofactor>
    <cofactor evidence="7">
        <name>Ni(2+)</name>
        <dbReference type="ChEBI" id="CHEBI:49786"/>
    </cofactor>
</comment>
<dbReference type="PANTHER" id="PTHR12260:SF6">
    <property type="entry name" value="DAMAGE-CONTROL PHOSPHATASE ARMT1"/>
    <property type="match status" value="1"/>
</dbReference>
<sequence>MLTRLETGLLTCFASATTRWPAIVTGVIDDLHTSIGELDSSKQEDKIAEGKKILEQVVSLKHELQHDRSIEPLPTAGVASDCKSYNEELSAIGPLTWQSAPWLYSECYLYRKLYTFFELSQHWKSYDIFARQKIETFQKSASAVAELALRYKALAEQLKAHHTNADSEAIQVLFSEFTDISLWGNATDLSLLVTVSLEEIQKLQGAEVRKQNSKNILANDLPAAWEAISSEKGGRVDFVLDNSGFELYTDLVFALFLLDSGLADTIVLHPKSLPWFVSDVLPHDILQLFNLLQDTEAFPDHRADIDYLVEKLIHYHSEGQLVIRTSSFWTTYAPFWDITEKEDPCGGHLVWEDLKDSKLVIFKGDLNYRKLVGDIMWPRTTPFLTAIQDLASSGLRVLTLRTIKADVVAGLAENREQELEKEWAALGNSNPLGWAYSGKYALIQYSSGEN</sequence>
<comment type="catalytic activity">
    <reaction evidence="1 7">
        <text>beta-D-fructose 1-phosphate + H2O = D-fructose + phosphate</text>
        <dbReference type="Rhea" id="RHEA:35603"/>
        <dbReference type="ChEBI" id="CHEBI:15377"/>
        <dbReference type="ChEBI" id="CHEBI:37721"/>
        <dbReference type="ChEBI" id="CHEBI:43474"/>
        <dbReference type="ChEBI" id="CHEBI:138881"/>
    </reaction>
</comment>
<proteinExistence type="inferred from homology"/>
<evidence type="ECO:0000256" key="5">
    <source>
        <dbReference type="ARBA" id="ARBA00023211"/>
    </source>
</evidence>
<gene>
    <name evidence="9" type="ORF">AWJ20_814</name>
</gene>
<dbReference type="RefSeq" id="XP_018735034.1">
    <property type="nucleotide sequence ID" value="XM_018882780.1"/>
</dbReference>
<dbReference type="KEGG" id="slb:AWJ20_814"/>
<dbReference type="InterPro" id="IPR036075">
    <property type="entry name" value="ARMT-1-like_metal-bd_sf"/>
</dbReference>
<name>A0A161HIX2_9ASCO</name>
<accession>A0A161HIX2</accession>
<organism evidence="9 10">
    <name type="scientific">Sugiyamaella lignohabitans</name>
    <dbReference type="NCBI Taxonomy" id="796027"/>
    <lineage>
        <taxon>Eukaryota</taxon>
        <taxon>Fungi</taxon>
        <taxon>Dikarya</taxon>
        <taxon>Ascomycota</taxon>
        <taxon>Saccharomycotina</taxon>
        <taxon>Dipodascomycetes</taxon>
        <taxon>Dipodascales</taxon>
        <taxon>Trichomonascaceae</taxon>
        <taxon>Sugiyamaella</taxon>
    </lineage>
</organism>
<dbReference type="AlphaFoldDB" id="A0A161HIX2"/>
<evidence type="ECO:0000256" key="1">
    <source>
        <dbReference type="ARBA" id="ARBA00001326"/>
    </source>
</evidence>
<keyword evidence="5 7" id="KW-0464">Manganese</keyword>
<dbReference type="EC" id="3.1.3.-" evidence="7"/>
<evidence type="ECO:0000313" key="10">
    <source>
        <dbReference type="Proteomes" id="UP000189580"/>
    </source>
</evidence>
<reference evidence="9 10" key="1">
    <citation type="submission" date="2016-02" db="EMBL/GenBank/DDBJ databases">
        <title>Complete genome sequence and transcriptome regulation of the pentose utilising yeast Sugiyamaella lignohabitans.</title>
        <authorList>
            <person name="Bellasio M."/>
            <person name="Peymann A."/>
            <person name="Valli M."/>
            <person name="Sipitzky M."/>
            <person name="Graf A."/>
            <person name="Sauer M."/>
            <person name="Marx H."/>
            <person name="Mattanovich D."/>
        </authorList>
    </citation>
    <scope>NUCLEOTIDE SEQUENCE [LARGE SCALE GENOMIC DNA]</scope>
    <source>
        <strain evidence="9 10">CBS 10342</strain>
    </source>
</reference>
<comment type="function">
    <text evidence="7">Metal-dependent phosphatase that shows phosphatase activity against several substrates, including fructose-1-phosphate and fructose-6-phosphate. Its preference for fructose-1-phosphate, a strong glycating agent that causes DNA damage rather than a canonical yeast metabolite, suggests a damage-control function in hexose phosphate metabolism.</text>
</comment>
<dbReference type="Pfam" id="PF01937">
    <property type="entry name" value="ARMT1-like_dom"/>
    <property type="match status" value="1"/>
</dbReference>
<comment type="catalytic activity">
    <reaction evidence="6 7">
        <text>beta-D-fructose 6-phosphate = dihydroxyacetone + D-glyceraldehyde 3-phosphate</text>
        <dbReference type="Rhea" id="RHEA:28002"/>
        <dbReference type="ChEBI" id="CHEBI:16016"/>
        <dbReference type="ChEBI" id="CHEBI:57634"/>
        <dbReference type="ChEBI" id="CHEBI:59776"/>
    </reaction>
</comment>
<feature type="domain" description="Damage-control phosphatase ARMT1-like metal-binding" evidence="8">
    <location>
        <begin position="17"/>
        <end position="416"/>
    </location>
</feature>
<dbReference type="GeneID" id="30037888"/>
<dbReference type="SUPFAM" id="SSF111321">
    <property type="entry name" value="AF1104-like"/>
    <property type="match status" value="1"/>
</dbReference>